<comment type="subcellular location">
    <subcellularLocation>
        <location evidence="1">Membrane</location>
        <topology evidence="1">Multi-pass membrane protein</topology>
    </subcellularLocation>
</comment>
<keyword evidence="4 5" id="KW-0472">Membrane</keyword>
<feature type="domain" description="RETREG1-3/ARL6IP-like N-terminal reticulon-homology" evidence="6">
    <location>
        <begin position="8"/>
        <end position="71"/>
    </location>
</feature>
<dbReference type="EMBL" id="OC875675">
    <property type="protein sequence ID" value="CAD7638632.1"/>
    <property type="molecule type" value="Genomic_DNA"/>
</dbReference>
<dbReference type="Pfam" id="PF24456">
    <property type="entry name" value="RHD_RETREG1-3"/>
    <property type="match status" value="1"/>
</dbReference>
<evidence type="ECO:0000313" key="8">
    <source>
        <dbReference type="Proteomes" id="UP000759131"/>
    </source>
</evidence>
<proteinExistence type="predicted"/>
<gene>
    <name evidence="7" type="ORF">OSB1V03_LOCUS17469</name>
</gene>
<feature type="transmembrane region" description="Helical" evidence="5">
    <location>
        <begin position="43"/>
        <end position="62"/>
    </location>
</feature>
<evidence type="ECO:0000256" key="4">
    <source>
        <dbReference type="ARBA" id="ARBA00023136"/>
    </source>
</evidence>
<evidence type="ECO:0000256" key="5">
    <source>
        <dbReference type="SAM" id="Phobius"/>
    </source>
</evidence>
<evidence type="ECO:0000256" key="1">
    <source>
        <dbReference type="ARBA" id="ARBA00004141"/>
    </source>
</evidence>
<evidence type="ECO:0000256" key="3">
    <source>
        <dbReference type="ARBA" id="ARBA00022989"/>
    </source>
</evidence>
<feature type="transmembrane region" description="Helical" evidence="5">
    <location>
        <begin position="20"/>
        <end position="37"/>
    </location>
</feature>
<dbReference type="OrthoDB" id="10029527at2759"/>
<feature type="non-terminal residue" evidence="7">
    <location>
        <position position="328"/>
    </location>
</feature>
<evidence type="ECO:0000313" key="7">
    <source>
        <dbReference type="EMBL" id="CAD7638632.1"/>
    </source>
</evidence>
<protein>
    <recommendedName>
        <fullName evidence="6">RETREG1-3/ARL6IP-like N-terminal reticulon-homology domain-containing protein</fullName>
    </recommendedName>
</protein>
<keyword evidence="3 5" id="KW-1133">Transmembrane helix</keyword>
<dbReference type="EMBL" id="CAJPIZ010021100">
    <property type="protein sequence ID" value="CAG2117516.1"/>
    <property type="molecule type" value="Genomic_DNA"/>
</dbReference>
<dbReference type="GO" id="GO:0016020">
    <property type="term" value="C:membrane"/>
    <property type="evidence" value="ECO:0007669"/>
    <property type="project" value="UniProtKB-SubCell"/>
</dbReference>
<keyword evidence="2 5" id="KW-0812">Transmembrane</keyword>
<accession>A0A7R9QAK7</accession>
<keyword evidence="8" id="KW-1185">Reference proteome</keyword>
<dbReference type="GO" id="GO:0005783">
    <property type="term" value="C:endoplasmic reticulum"/>
    <property type="evidence" value="ECO:0007669"/>
    <property type="project" value="UniProtKB-ARBA"/>
</dbReference>
<evidence type="ECO:0000259" key="6">
    <source>
        <dbReference type="Pfam" id="PF24456"/>
    </source>
</evidence>
<dbReference type="Proteomes" id="UP000759131">
    <property type="component" value="Unassembled WGS sequence"/>
</dbReference>
<reference evidence="7" key="1">
    <citation type="submission" date="2020-11" db="EMBL/GenBank/DDBJ databases">
        <authorList>
            <person name="Tran Van P."/>
        </authorList>
    </citation>
    <scope>NUCLEOTIDE SEQUENCE</scope>
</reference>
<organism evidence="7">
    <name type="scientific">Medioppia subpectinata</name>
    <dbReference type="NCBI Taxonomy" id="1979941"/>
    <lineage>
        <taxon>Eukaryota</taxon>
        <taxon>Metazoa</taxon>
        <taxon>Ecdysozoa</taxon>
        <taxon>Arthropoda</taxon>
        <taxon>Chelicerata</taxon>
        <taxon>Arachnida</taxon>
        <taxon>Acari</taxon>
        <taxon>Acariformes</taxon>
        <taxon>Sarcoptiformes</taxon>
        <taxon>Oribatida</taxon>
        <taxon>Brachypylina</taxon>
        <taxon>Oppioidea</taxon>
        <taxon>Oppiidae</taxon>
        <taxon>Medioppia</taxon>
    </lineage>
</organism>
<sequence>MSRAIILWLIKLRREKRFKFFLLTTSILFMTAIIGRLVPGVLIVYSITMIMALGPGFAIYVLPDGLYEVLRDFFIPNPKSDETDEKDGERQTADDISEKERLSEIALHEYLKSTEYELNSAYDKSEDSSLQLLSDTQLDITLDKELGIEAQVNDEDIKLDTRSLSSHSSGHSSRSSGGIRFVSSHFSRNSSSDNIEDDYELISDTEIQDFAKGSQNKHKIQMNVRIRCSDRREKTANKLQLFGVAKTTDRRADSGGGGVFLQAPHLQMPTHVLFIDSLPQKVHEYFECWVISIFFTIFRKDAPYLVPYLPTTPTFFVLFAYCWDQLSD</sequence>
<dbReference type="AlphaFoldDB" id="A0A7R9QAK7"/>
<name>A0A7R9QAK7_9ACAR</name>
<dbReference type="InterPro" id="IPR057282">
    <property type="entry name" value="RETREG1-3-like_RHD"/>
</dbReference>
<evidence type="ECO:0000256" key="2">
    <source>
        <dbReference type="ARBA" id="ARBA00022692"/>
    </source>
</evidence>